<dbReference type="InterPro" id="IPR051791">
    <property type="entry name" value="Pra-immunoreactive"/>
</dbReference>
<organism evidence="8 9">
    <name type="scientific">Mycolicibacterium aubagnense</name>
    <dbReference type="NCBI Taxonomy" id="319707"/>
    <lineage>
        <taxon>Bacteria</taxon>
        <taxon>Bacillati</taxon>
        <taxon>Actinomycetota</taxon>
        <taxon>Actinomycetes</taxon>
        <taxon>Mycobacteriales</taxon>
        <taxon>Mycobacteriaceae</taxon>
        <taxon>Mycolicibacterium</taxon>
    </lineage>
</organism>
<protein>
    <recommendedName>
        <fullName evidence="7">RDD domain-containing protein</fullName>
    </recommendedName>
</protein>
<dbReference type="PANTHER" id="PTHR36115">
    <property type="entry name" value="PROLINE-RICH ANTIGEN HOMOLOG-RELATED"/>
    <property type="match status" value="1"/>
</dbReference>
<keyword evidence="5 6" id="KW-0472">Membrane</keyword>
<keyword evidence="4 6" id="KW-1133">Transmembrane helix</keyword>
<evidence type="ECO:0000256" key="5">
    <source>
        <dbReference type="ARBA" id="ARBA00023136"/>
    </source>
</evidence>
<evidence type="ECO:0000313" key="9">
    <source>
        <dbReference type="Proteomes" id="UP000465609"/>
    </source>
</evidence>
<evidence type="ECO:0000256" key="3">
    <source>
        <dbReference type="ARBA" id="ARBA00022692"/>
    </source>
</evidence>
<keyword evidence="2" id="KW-1003">Cell membrane</keyword>
<dbReference type="Pfam" id="PF06271">
    <property type="entry name" value="RDD"/>
    <property type="match status" value="1"/>
</dbReference>
<feature type="transmembrane region" description="Helical" evidence="6">
    <location>
        <begin position="59"/>
        <end position="78"/>
    </location>
</feature>
<dbReference type="PANTHER" id="PTHR36115:SF6">
    <property type="entry name" value="PROLINE-RICH ANTIGEN HOMOLOG"/>
    <property type="match status" value="1"/>
</dbReference>
<reference evidence="8 9" key="1">
    <citation type="journal article" date="2019" name="Emerg. Microbes Infect.">
        <title>Comprehensive subspecies identification of 175 nontuberculous mycobacteria species based on 7547 genomic profiles.</title>
        <authorList>
            <person name="Matsumoto Y."/>
            <person name="Kinjo T."/>
            <person name="Motooka D."/>
            <person name="Nabeya D."/>
            <person name="Jung N."/>
            <person name="Uechi K."/>
            <person name="Horii T."/>
            <person name="Iida T."/>
            <person name="Fujita J."/>
            <person name="Nakamura S."/>
        </authorList>
    </citation>
    <scope>NUCLEOTIDE SEQUENCE [LARGE SCALE GENOMIC DNA]</scope>
    <source>
        <strain evidence="8 9">JCM 15296</strain>
    </source>
</reference>
<evidence type="ECO:0000313" key="8">
    <source>
        <dbReference type="EMBL" id="BBX86442.1"/>
    </source>
</evidence>
<feature type="transmembrane region" description="Helical" evidence="6">
    <location>
        <begin position="12"/>
        <end position="34"/>
    </location>
</feature>
<gene>
    <name evidence="8" type="ORF">MAUB_43150</name>
</gene>
<dbReference type="Proteomes" id="UP000465609">
    <property type="component" value="Chromosome"/>
</dbReference>
<dbReference type="RefSeq" id="WP_138228838.1">
    <property type="nucleotide sequence ID" value="NZ_AP022577.1"/>
</dbReference>
<sequence>MTTYAPWWRRAAATVIDLLPLLVLTAAGAALVWFTRDRLCDTDTSAFDGGAQCGDGYSMWGYVSLVVTWLLMLGYLIWNFGYRQGRTGASLGKTALHVRVVGQSSGTPIGFARSLLRQAVHLADLSIVGYLWPLWDAKHQTFADMVMETVCVTPPRTRTPVSGTH</sequence>
<dbReference type="EMBL" id="AP022577">
    <property type="protein sequence ID" value="BBX86442.1"/>
    <property type="molecule type" value="Genomic_DNA"/>
</dbReference>
<evidence type="ECO:0000256" key="4">
    <source>
        <dbReference type="ARBA" id="ARBA00022989"/>
    </source>
</evidence>
<accession>A0ABM7II78</accession>
<comment type="subcellular location">
    <subcellularLocation>
        <location evidence="1">Cell membrane</location>
        <topology evidence="1">Multi-pass membrane protein</topology>
    </subcellularLocation>
</comment>
<dbReference type="InterPro" id="IPR010432">
    <property type="entry name" value="RDD"/>
</dbReference>
<evidence type="ECO:0000256" key="2">
    <source>
        <dbReference type="ARBA" id="ARBA00022475"/>
    </source>
</evidence>
<keyword evidence="3 6" id="KW-0812">Transmembrane</keyword>
<name>A0ABM7II78_9MYCO</name>
<evidence type="ECO:0000256" key="1">
    <source>
        <dbReference type="ARBA" id="ARBA00004651"/>
    </source>
</evidence>
<evidence type="ECO:0000256" key="6">
    <source>
        <dbReference type="SAM" id="Phobius"/>
    </source>
</evidence>
<proteinExistence type="predicted"/>
<evidence type="ECO:0000259" key="7">
    <source>
        <dbReference type="Pfam" id="PF06271"/>
    </source>
</evidence>
<feature type="domain" description="RDD" evidence="7">
    <location>
        <begin position="4"/>
        <end position="147"/>
    </location>
</feature>
<keyword evidence="9" id="KW-1185">Reference proteome</keyword>